<dbReference type="RefSeq" id="WP_047197084.1">
    <property type="nucleotide sequence ID" value="NZ_CP011371.1"/>
</dbReference>
<feature type="region of interest" description="Disordered" evidence="1">
    <location>
        <begin position="1"/>
        <end position="27"/>
    </location>
</feature>
<dbReference type="Pfam" id="PF00027">
    <property type="entry name" value="cNMP_binding"/>
    <property type="match status" value="1"/>
</dbReference>
<dbReference type="OrthoDB" id="8565101at2"/>
<dbReference type="SMART" id="SM00100">
    <property type="entry name" value="cNMP"/>
    <property type="match status" value="1"/>
</dbReference>
<organism evidence="3 4">
    <name type="scientific">Caldimonas brevitalea</name>
    <dbReference type="NCBI Taxonomy" id="413882"/>
    <lineage>
        <taxon>Bacteria</taxon>
        <taxon>Pseudomonadati</taxon>
        <taxon>Pseudomonadota</taxon>
        <taxon>Betaproteobacteria</taxon>
        <taxon>Burkholderiales</taxon>
        <taxon>Sphaerotilaceae</taxon>
        <taxon>Caldimonas</taxon>
    </lineage>
</organism>
<name>A0A0G3BZY6_9BURK</name>
<evidence type="ECO:0000313" key="4">
    <source>
        <dbReference type="Proteomes" id="UP000035352"/>
    </source>
</evidence>
<feature type="compositionally biased region" description="Low complexity" evidence="1">
    <location>
        <begin position="10"/>
        <end position="25"/>
    </location>
</feature>
<dbReference type="InterPro" id="IPR014710">
    <property type="entry name" value="RmlC-like_jellyroll"/>
</dbReference>
<evidence type="ECO:0000259" key="2">
    <source>
        <dbReference type="PROSITE" id="PS50042"/>
    </source>
</evidence>
<dbReference type="PANTHER" id="PTHR24567">
    <property type="entry name" value="CRP FAMILY TRANSCRIPTIONAL REGULATORY PROTEIN"/>
    <property type="match status" value="1"/>
</dbReference>
<dbReference type="Proteomes" id="UP000035352">
    <property type="component" value="Chromosome"/>
</dbReference>
<dbReference type="KEGG" id="pbh:AAW51_5409"/>
<protein>
    <submittedName>
        <fullName evidence="3">Crp/Fnr family transcriptional regulator</fullName>
    </submittedName>
</protein>
<evidence type="ECO:0000313" key="3">
    <source>
        <dbReference type="EMBL" id="AKJ32100.1"/>
    </source>
</evidence>
<dbReference type="EMBL" id="CP011371">
    <property type="protein sequence ID" value="AKJ32100.1"/>
    <property type="molecule type" value="Genomic_DNA"/>
</dbReference>
<proteinExistence type="predicted"/>
<dbReference type="PANTHER" id="PTHR24567:SF74">
    <property type="entry name" value="HTH-TYPE TRANSCRIPTIONAL REGULATOR ARCR"/>
    <property type="match status" value="1"/>
</dbReference>
<dbReference type="PATRIC" id="fig|413882.6.peg.5658"/>
<dbReference type="InterPro" id="IPR050397">
    <property type="entry name" value="Env_Response_Regulators"/>
</dbReference>
<dbReference type="GO" id="GO:0003700">
    <property type="term" value="F:DNA-binding transcription factor activity"/>
    <property type="evidence" value="ECO:0007669"/>
    <property type="project" value="TreeGrafter"/>
</dbReference>
<dbReference type="Gene3D" id="2.60.120.10">
    <property type="entry name" value="Jelly Rolls"/>
    <property type="match status" value="1"/>
</dbReference>
<gene>
    <name evidence="3" type="ORF">AAW51_5409</name>
</gene>
<dbReference type="InterPro" id="IPR018490">
    <property type="entry name" value="cNMP-bd_dom_sf"/>
</dbReference>
<keyword evidence="4" id="KW-1185">Reference proteome</keyword>
<dbReference type="GO" id="GO:0005829">
    <property type="term" value="C:cytosol"/>
    <property type="evidence" value="ECO:0007669"/>
    <property type="project" value="TreeGrafter"/>
</dbReference>
<reference evidence="3 4" key="1">
    <citation type="submission" date="2015-05" db="EMBL/GenBank/DDBJ databases">
        <authorList>
            <person name="Tang B."/>
            <person name="Yu Y."/>
        </authorList>
    </citation>
    <scope>NUCLEOTIDE SEQUENCE [LARGE SCALE GENOMIC DNA]</scope>
    <source>
        <strain evidence="3 4">DSM 7029</strain>
    </source>
</reference>
<dbReference type="SUPFAM" id="SSF51206">
    <property type="entry name" value="cAMP-binding domain-like"/>
    <property type="match status" value="1"/>
</dbReference>
<feature type="domain" description="Cyclic nucleotide-binding" evidence="2">
    <location>
        <begin position="78"/>
        <end position="198"/>
    </location>
</feature>
<sequence length="217" mass="23621">MKKLIDKLKGGQAPEPGAGENAAAPDDTGFFSTMFQERLDDTQQAKTWQARAQEIGATPYDRDIGRDMFAALWGVDRYVATLDKSELDRMSEYLDFVQVAANQEVIGQDEQGDYMLIVLDGTIAVDRVQPWGGRARLAEARAGDMLGEMSLLDAGSRFSACTTLTPCVLAVVDAEGLDAMITHEPRLGLALLASLARRLSLRLRQVSARLSAVLSRG</sequence>
<dbReference type="AlphaFoldDB" id="A0A0G3BZY6"/>
<dbReference type="CDD" id="cd00038">
    <property type="entry name" value="CAP_ED"/>
    <property type="match status" value="1"/>
</dbReference>
<dbReference type="InterPro" id="IPR000595">
    <property type="entry name" value="cNMP-bd_dom"/>
</dbReference>
<dbReference type="STRING" id="413882.AAW51_5409"/>
<dbReference type="PROSITE" id="PS50042">
    <property type="entry name" value="CNMP_BINDING_3"/>
    <property type="match status" value="1"/>
</dbReference>
<evidence type="ECO:0000256" key="1">
    <source>
        <dbReference type="SAM" id="MobiDB-lite"/>
    </source>
</evidence>
<accession>A0A0G3BZY6</accession>